<dbReference type="InterPro" id="IPR013149">
    <property type="entry name" value="ADH-like_C"/>
</dbReference>
<dbReference type="GO" id="GO:0016651">
    <property type="term" value="F:oxidoreductase activity, acting on NAD(P)H"/>
    <property type="evidence" value="ECO:0007669"/>
    <property type="project" value="InterPro"/>
</dbReference>
<dbReference type="EMBL" id="ML978131">
    <property type="protein sequence ID" value="KAF2095446.1"/>
    <property type="molecule type" value="Genomic_DNA"/>
</dbReference>
<comment type="similarity">
    <text evidence="1">Belongs to the zinc-containing alcohol dehydrogenase family.</text>
</comment>
<keyword evidence="6" id="KW-1185">Reference proteome</keyword>
<dbReference type="Gene3D" id="3.90.180.10">
    <property type="entry name" value="Medium-chain alcohol dehydrogenases, catalytic domain"/>
    <property type="match status" value="1"/>
</dbReference>
<dbReference type="SMART" id="SM00829">
    <property type="entry name" value="PKS_ER"/>
    <property type="match status" value="1"/>
</dbReference>
<dbReference type="PANTHER" id="PTHR45348">
    <property type="entry name" value="HYPOTHETICAL OXIDOREDUCTASE (EUROFUNG)"/>
    <property type="match status" value="1"/>
</dbReference>
<gene>
    <name evidence="5" type="ORF">NA57DRAFT_44088</name>
</gene>
<protein>
    <submittedName>
        <fullName evidence="5">Zinc-binding oxidoreductase ToxD</fullName>
    </submittedName>
</protein>
<accession>A0A9P4IBX7</accession>
<organism evidence="5 6">
    <name type="scientific">Rhizodiscina lignyota</name>
    <dbReference type="NCBI Taxonomy" id="1504668"/>
    <lineage>
        <taxon>Eukaryota</taxon>
        <taxon>Fungi</taxon>
        <taxon>Dikarya</taxon>
        <taxon>Ascomycota</taxon>
        <taxon>Pezizomycotina</taxon>
        <taxon>Dothideomycetes</taxon>
        <taxon>Pleosporomycetidae</taxon>
        <taxon>Aulographales</taxon>
        <taxon>Rhizodiscinaceae</taxon>
        <taxon>Rhizodiscina</taxon>
    </lineage>
</organism>
<feature type="domain" description="Enoyl reductase (ER)" evidence="4">
    <location>
        <begin position="9"/>
        <end position="345"/>
    </location>
</feature>
<dbReference type="SUPFAM" id="SSF51735">
    <property type="entry name" value="NAD(P)-binding Rossmann-fold domains"/>
    <property type="match status" value="1"/>
</dbReference>
<dbReference type="AlphaFoldDB" id="A0A9P4IBX7"/>
<evidence type="ECO:0000313" key="6">
    <source>
        <dbReference type="Proteomes" id="UP000799772"/>
    </source>
</evidence>
<evidence type="ECO:0000313" key="5">
    <source>
        <dbReference type="EMBL" id="KAF2095446.1"/>
    </source>
</evidence>
<dbReference type="InterPro" id="IPR020843">
    <property type="entry name" value="ER"/>
</dbReference>
<dbReference type="InterPro" id="IPR036291">
    <property type="entry name" value="NAD(P)-bd_dom_sf"/>
</dbReference>
<proteinExistence type="inferred from homology"/>
<name>A0A9P4IBX7_9PEZI</name>
<sequence>MKALKEVEGHKAAVVEVPKPRLRPDYILIKTKAVALNPTDWKHIDKMADPGTTIGCDCAGIVEEIGPEVTKKFKKGDRVASFTHGGNNIEPEDGGFAEYFVGKGDIVFHIPDFMSFEDAATLPVAIITCGQGLYQHMGLPWPDKPLKEKRYLLVYGGSTGTGMAAIQYAKLSGFDVLVTCSPRNFDLVKSLGASKAYDYKSPTCAEDIRRDTDNQLFYAFDCISEGSSPGICAGALSTGKAPEGEPPRYGAILRVKDFPRDDVTQTYNLGYTCTGEKFVFRGGVEWAANKDDFEFAKKWFTFNETLLAEKKIKGHRPSLRDGGLDKILEGLDDVRTGKVSGEKIVYTIA</sequence>
<evidence type="ECO:0000256" key="1">
    <source>
        <dbReference type="ARBA" id="ARBA00008072"/>
    </source>
</evidence>
<dbReference type="Pfam" id="PF08240">
    <property type="entry name" value="ADH_N"/>
    <property type="match status" value="1"/>
</dbReference>
<comment type="caution">
    <text evidence="5">The sequence shown here is derived from an EMBL/GenBank/DDBJ whole genome shotgun (WGS) entry which is preliminary data.</text>
</comment>
<evidence type="ECO:0000256" key="3">
    <source>
        <dbReference type="ARBA" id="ARBA00023002"/>
    </source>
</evidence>
<dbReference type="PANTHER" id="PTHR45348:SF2">
    <property type="entry name" value="ZINC-TYPE ALCOHOL DEHYDROGENASE-LIKE PROTEIN C2E1P3.01"/>
    <property type="match status" value="1"/>
</dbReference>
<dbReference type="InterPro" id="IPR011032">
    <property type="entry name" value="GroES-like_sf"/>
</dbReference>
<dbReference type="InterPro" id="IPR013154">
    <property type="entry name" value="ADH-like_N"/>
</dbReference>
<reference evidence="5" key="1">
    <citation type="journal article" date="2020" name="Stud. Mycol.">
        <title>101 Dothideomycetes genomes: a test case for predicting lifestyles and emergence of pathogens.</title>
        <authorList>
            <person name="Haridas S."/>
            <person name="Albert R."/>
            <person name="Binder M."/>
            <person name="Bloem J."/>
            <person name="Labutti K."/>
            <person name="Salamov A."/>
            <person name="Andreopoulos B."/>
            <person name="Baker S."/>
            <person name="Barry K."/>
            <person name="Bills G."/>
            <person name="Bluhm B."/>
            <person name="Cannon C."/>
            <person name="Castanera R."/>
            <person name="Culley D."/>
            <person name="Daum C."/>
            <person name="Ezra D."/>
            <person name="Gonzalez J."/>
            <person name="Henrissat B."/>
            <person name="Kuo A."/>
            <person name="Liang C."/>
            <person name="Lipzen A."/>
            <person name="Lutzoni F."/>
            <person name="Magnuson J."/>
            <person name="Mondo S."/>
            <person name="Nolan M."/>
            <person name="Ohm R."/>
            <person name="Pangilinan J."/>
            <person name="Park H.-J."/>
            <person name="Ramirez L."/>
            <person name="Alfaro M."/>
            <person name="Sun H."/>
            <person name="Tritt A."/>
            <person name="Yoshinaga Y."/>
            <person name="Zwiers L.-H."/>
            <person name="Turgeon B."/>
            <person name="Goodwin S."/>
            <person name="Spatafora J."/>
            <person name="Crous P."/>
            <person name="Grigoriev I."/>
        </authorList>
    </citation>
    <scope>NUCLEOTIDE SEQUENCE</scope>
    <source>
        <strain evidence="5">CBS 133067</strain>
    </source>
</reference>
<keyword evidence="3" id="KW-0560">Oxidoreductase</keyword>
<evidence type="ECO:0000259" key="4">
    <source>
        <dbReference type="SMART" id="SM00829"/>
    </source>
</evidence>
<dbReference type="Gene3D" id="3.40.50.720">
    <property type="entry name" value="NAD(P)-binding Rossmann-like Domain"/>
    <property type="match status" value="1"/>
</dbReference>
<evidence type="ECO:0000256" key="2">
    <source>
        <dbReference type="ARBA" id="ARBA00011245"/>
    </source>
</evidence>
<dbReference type="OrthoDB" id="48317at2759"/>
<dbReference type="Pfam" id="PF00107">
    <property type="entry name" value="ADH_zinc_N"/>
    <property type="match status" value="1"/>
</dbReference>
<dbReference type="InterPro" id="IPR047122">
    <property type="entry name" value="Trans-enoyl_RdTase-like"/>
</dbReference>
<dbReference type="CDD" id="cd08249">
    <property type="entry name" value="enoyl_reductase_like"/>
    <property type="match status" value="1"/>
</dbReference>
<comment type="subunit">
    <text evidence="2">Monomer.</text>
</comment>
<dbReference type="Proteomes" id="UP000799772">
    <property type="component" value="Unassembled WGS sequence"/>
</dbReference>
<dbReference type="SUPFAM" id="SSF50129">
    <property type="entry name" value="GroES-like"/>
    <property type="match status" value="1"/>
</dbReference>